<dbReference type="InterPro" id="IPR012338">
    <property type="entry name" value="Beta-lactam/transpept-like"/>
</dbReference>
<feature type="domain" description="Penicillin-binding protein transpeptidase" evidence="1">
    <location>
        <begin position="4"/>
        <end position="126"/>
    </location>
</feature>
<dbReference type="InterPro" id="IPR001460">
    <property type="entry name" value="PCN-bd_Tpept"/>
</dbReference>
<dbReference type="Gene3D" id="3.40.710.10">
    <property type="entry name" value="DD-peptidase/beta-lactamase superfamily"/>
    <property type="match status" value="1"/>
</dbReference>
<dbReference type="GO" id="GO:0008658">
    <property type="term" value="F:penicillin binding"/>
    <property type="evidence" value="ECO:0007669"/>
    <property type="project" value="InterPro"/>
</dbReference>
<evidence type="ECO:0000259" key="1">
    <source>
        <dbReference type="Pfam" id="PF00905"/>
    </source>
</evidence>
<reference evidence="2" key="1">
    <citation type="submission" date="2019-08" db="EMBL/GenBank/DDBJ databases">
        <authorList>
            <person name="Kucharzyk K."/>
            <person name="Murdoch R.W."/>
            <person name="Higgins S."/>
            <person name="Loffler F."/>
        </authorList>
    </citation>
    <scope>NUCLEOTIDE SEQUENCE</scope>
</reference>
<evidence type="ECO:0000313" key="2">
    <source>
        <dbReference type="EMBL" id="MPN39152.1"/>
    </source>
</evidence>
<dbReference type="GO" id="GO:0008800">
    <property type="term" value="F:beta-lactamase activity"/>
    <property type="evidence" value="ECO:0007669"/>
    <property type="project" value="UniProtKB-EC"/>
</dbReference>
<dbReference type="Pfam" id="PF00905">
    <property type="entry name" value="Transpeptidase"/>
    <property type="match status" value="1"/>
</dbReference>
<dbReference type="AlphaFoldDB" id="A0A645HL59"/>
<organism evidence="2">
    <name type="scientific">bioreactor metagenome</name>
    <dbReference type="NCBI Taxonomy" id="1076179"/>
    <lineage>
        <taxon>unclassified sequences</taxon>
        <taxon>metagenomes</taxon>
        <taxon>ecological metagenomes</taxon>
    </lineage>
</organism>
<comment type="caution">
    <text evidence="2">The sequence shown here is derived from an EMBL/GenBank/DDBJ whole genome shotgun (WGS) entry which is preliminary data.</text>
</comment>
<dbReference type="SUPFAM" id="SSF56601">
    <property type="entry name" value="beta-lactamase/transpeptidase-like"/>
    <property type="match status" value="1"/>
</dbReference>
<dbReference type="EC" id="3.5.2.6" evidence="2"/>
<keyword evidence="2" id="KW-0378">Hydrolase</keyword>
<name>A0A645HL59_9ZZZZ</name>
<proteinExistence type="predicted"/>
<accession>A0A645HL59</accession>
<protein>
    <submittedName>
        <fullName evidence="2">Beta-lactamase OXA-10</fullName>
        <ecNumber evidence="2">3.5.2.6</ecNumber>
    </submittedName>
</protein>
<gene>
    <name evidence="2" type="primary">bla_7</name>
    <name evidence="2" type="ORF">SDC9_186680</name>
</gene>
<dbReference type="EMBL" id="VSSQ01094794">
    <property type="protein sequence ID" value="MPN39152.1"/>
    <property type="molecule type" value="Genomic_DNA"/>
</dbReference>
<sequence>MKYWLDKTNYGNADTSGGIDTFWLTGGLRISPKQQIDFLKRFHDNQLPFSRRSLDIVKNIMIAKDTLGYTVRAKSGWGSQDNKEIGWYVGYFEKNDKVYYFSNCIQTADLNNKDFAKARIDIVYKIFDELKILNK</sequence>